<reference evidence="2 3" key="1">
    <citation type="submission" date="2007-06" db="EMBL/GenBank/DDBJ databases">
        <authorList>
            <person name="Shimkets L."/>
            <person name="Ferriera S."/>
            <person name="Johnson J."/>
            <person name="Kravitz S."/>
            <person name="Beeson K."/>
            <person name="Sutton G."/>
            <person name="Rogers Y.-H."/>
            <person name="Friedman R."/>
            <person name="Frazier M."/>
            <person name="Venter J.C."/>
        </authorList>
    </citation>
    <scope>NUCLEOTIDE SEQUENCE [LARGE SCALE GENOMIC DNA]</scope>
    <source>
        <strain evidence="2 3">SIR-1</strain>
    </source>
</reference>
<dbReference type="OrthoDB" id="9807923at2"/>
<dbReference type="SUPFAM" id="SSF55961">
    <property type="entry name" value="Bet v1-like"/>
    <property type="match status" value="1"/>
</dbReference>
<evidence type="ECO:0000313" key="2">
    <source>
        <dbReference type="EMBL" id="EDM78326.1"/>
    </source>
</evidence>
<dbReference type="Proteomes" id="UP000005801">
    <property type="component" value="Unassembled WGS sequence"/>
</dbReference>
<dbReference type="AlphaFoldDB" id="A6G750"/>
<organism evidence="2 3">
    <name type="scientific">Plesiocystis pacifica SIR-1</name>
    <dbReference type="NCBI Taxonomy" id="391625"/>
    <lineage>
        <taxon>Bacteria</taxon>
        <taxon>Pseudomonadati</taxon>
        <taxon>Myxococcota</taxon>
        <taxon>Polyangia</taxon>
        <taxon>Nannocystales</taxon>
        <taxon>Nannocystaceae</taxon>
        <taxon>Plesiocystis</taxon>
    </lineage>
</organism>
<dbReference type="Gene3D" id="3.30.530.20">
    <property type="match status" value="1"/>
</dbReference>
<evidence type="ECO:0000256" key="1">
    <source>
        <dbReference type="SAM" id="Phobius"/>
    </source>
</evidence>
<dbReference type="STRING" id="391625.PPSIR1_09106"/>
<dbReference type="eggNOG" id="COG3832">
    <property type="taxonomic scope" value="Bacteria"/>
</dbReference>
<dbReference type="EMBL" id="ABCS01000032">
    <property type="protein sequence ID" value="EDM78326.1"/>
    <property type="molecule type" value="Genomic_DNA"/>
</dbReference>
<feature type="transmembrane region" description="Helical" evidence="1">
    <location>
        <begin position="20"/>
        <end position="41"/>
    </location>
</feature>
<accession>A6G750</accession>
<name>A6G750_9BACT</name>
<keyword evidence="1" id="KW-0812">Transmembrane</keyword>
<comment type="caution">
    <text evidence="2">The sequence shown here is derived from an EMBL/GenBank/DDBJ whole genome shotgun (WGS) entry which is preliminary data.</text>
</comment>
<evidence type="ECO:0000313" key="3">
    <source>
        <dbReference type="Proteomes" id="UP000005801"/>
    </source>
</evidence>
<dbReference type="CDD" id="cd07818">
    <property type="entry name" value="SRPBCC_1"/>
    <property type="match status" value="1"/>
</dbReference>
<keyword evidence="1" id="KW-0472">Membrane</keyword>
<dbReference type="InterPro" id="IPR023393">
    <property type="entry name" value="START-like_dom_sf"/>
</dbReference>
<keyword evidence="1" id="KW-1133">Transmembrane helix</keyword>
<keyword evidence="3" id="KW-1185">Reference proteome</keyword>
<protein>
    <submittedName>
        <fullName evidence="2">Uncharacterized protein</fullName>
    </submittedName>
</protein>
<dbReference type="InterPro" id="IPR019587">
    <property type="entry name" value="Polyketide_cyclase/dehydratase"/>
</dbReference>
<dbReference type="RefSeq" id="WP_006972545.1">
    <property type="nucleotide sequence ID" value="NZ_ABCS01000032.1"/>
</dbReference>
<sequence>MTRATDELASDSKPTLGFLIKWIGIFIGLAIVALVGVGLVLPRQWEVEVERTIEASPEAVHALVSDVEQWDRWMFDPAAEAAGMRVEASGQGVGATVSWSGGGSTGEMHLVESTLESGIRWDGKIETDEVNNHGSITYAVADGQVTVTLRDTGELPPVLGGFFVPVMNSGLRQHFEGALGRLEATAEGEVEGDAAPAAPE</sequence>
<dbReference type="Pfam" id="PF10604">
    <property type="entry name" value="Polyketide_cyc2"/>
    <property type="match status" value="1"/>
</dbReference>
<gene>
    <name evidence="2" type="ORF">PPSIR1_09106</name>
</gene>
<proteinExistence type="predicted"/>